<proteinExistence type="predicted"/>
<dbReference type="Pfam" id="PF01965">
    <property type="entry name" value="DJ-1_PfpI"/>
    <property type="match status" value="1"/>
</dbReference>
<dbReference type="RefSeq" id="WP_221315732.1">
    <property type="nucleotide sequence ID" value="NZ_JACHIV010000001.1"/>
</dbReference>
<evidence type="ECO:0000259" key="4">
    <source>
        <dbReference type="PROSITE" id="PS01124"/>
    </source>
</evidence>
<sequence length="366" mass="39799">MVAADGRKVAAILVLPRLITLDFSIPAHVLGTHPGYELLVCGTGSEATGGIRPTHSLAELRRADLLVVPSYEHPELPVPDEHVAAIHGVAERGTRIVSACTGTFALAAGGILDGRPATTHWQHTDLLRRRHPLVDVVENRVFVETGTVVTSAGAGALIDACLHVVRADFGATAADVVAKELVFSSARGSTEPQYVDPNAPDRAGLRATREWVLENIRDPITVQRMADRSGFARRTFIRRFEREVGMPPMRWVARQRILSARRLLETSDWSVECIGANRIRHRAEPPRPVPQGGRHDAHGLSQAARASRRPATGRRDVDFPLAARIATNVACGYPAPCGDRPRPHGAETAAHSVSGRRRYRSGPGRW</sequence>
<keyword evidence="1" id="KW-0805">Transcription regulation</keyword>
<dbReference type="InterPro" id="IPR018060">
    <property type="entry name" value="HTH_AraC"/>
</dbReference>
<dbReference type="SUPFAM" id="SSF52317">
    <property type="entry name" value="Class I glutamine amidotransferase-like"/>
    <property type="match status" value="1"/>
</dbReference>
<dbReference type="SUPFAM" id="SSF46689">
    <property type="entry name" value="Homeodomain-like"/>
    <property type="match status" value="1"/>
</dbReference>
<dbReference type="PANTHER" id="PTHR43130">
    <property type="entry name" value="ARAC-FAMILY TRANSCRIPTIONAL REGULATOR"/>
    <property type="match status" value="1"/>
</dbReference>
<dbReference type="PROSITE" id="PS01124">
    <property type="entry name" value="HTH_ARAC_FAMILY_2"/>
    <property type="match status" value="1"/>
</dbReference>
<dbReference type="Proteomes" id="UP000580474">
    <property type="component" value="Unassembled WGS sequence"/>
</dbReference>
<evidence type="ECO:0000256" key="3">
    <source>
        <dbReference type="SAM" id="MobiDB-lite"/>
    </source>
</evidence>
<reference evidence="5 6" key="1">
    <citation type="submission" date="2020-08" db="EMBL/GenBank/DDBJ databases">
        <title>Sequencing the genomes of 1000 actinobacteria strains.</title>
        <authorList>
            <person name="Klenk H.-P."/>
        </authorList>
    </citation>
    <scope>NUCLEOTIDE SEQUENCE [LARGE SCALE GENOMIC DNA]</scope>
    <source>
        <strain evidence="5 6">DSM 45582</strain>
    </source>
</reference>
<protein>
    <submittedName>
        <fullName evidence="5">Transcriptional regulator GlxA family with amidase domain</fullName>
    </submittedName>
</protein>
<feature type="region of interest" description="Disordered" evidence="3">
    <location>
        <begin position="334"/>
        <end position="366"/>
    </location>
</feature>
<dbReference type="CDD" id="cd03137">
    <property type="entry name" value="GATase1_AraC_1"/>
    <property type="match status" value="1"/>
</dbReference>
<dbReference type="SMART" id="SM00342">
    <property type="entry name" value="HTH_ARAC"/>
    <property type="match status" value="1"/>
</dbReference>
<accession>A0A840NGL0</accession>
<name>A0A840NGL0_9PSEU</name>
<dbReference type="InterPro" id="IPR052158">
    <property type="entry name" value="INH-QAR"/>
</dbReference>
<dbReference type="EMBL" id="JACHIV010000001">
    <property type="protein sequence ID" value="MBB5068332.1"/>
    <property type="molecule type" value="Genomic_DNA"/>
</dbReference>
<organism evidence="5 6">
    <name type="scientific">Saccharopolyspora gloriosae</name>
    <dbReference type="NCBI Taxonomy" id="455344"/>
    <lineage>
        <taxon>Bacteria</taxon>
        <taxon>Bacillati</taxon>
        <taxon>Actinomycetota</taxon>
        <taxon>Actinomycetes</taxon>
        <taxon>Pseudonocardiales</taxon>
        <taxon>Pseudonocardiaceae</taxon>
        <taxon>Saccharopolyspora</taxon>
    </lineage>
</organism>
<dbReference type="Pfam" id="PF12833">
    <property type="entry name" value="HTH_18"/>
    <property type="match status" value="1"/>
</dbReference>
<dbReference type="InterPro" id="IPR002818">
    <property type="entry name" value="DJ-1/PfpI"/>
</dbReference>
<gene>
    <name evidence="5" type="ORF">BJ969_001420</name>
</gene>
<dbReference type="GO" id="GO:0043565">
    <property type="term" value="F:sequence-specific DNA binding"/>
    <property type="evidence" value="ECO:0007669"/>
    <property type="project" value="InterPro"/>
</dbReference>
<evidence type="ECO:0000313" key="5">
    <source>
        <dbReference type="EMBL" id="MBB5068332.1"/>
    </source>
</evidence>
<dbReference type="Gene3D" id="3.40.50.880">
    <property type="match status" value="1"/>
</dbReference>
<dbReference type="PANTHER" id="PTHR43130:SF3">
    <property type="entry name" value="HTH-TYPE TRANSCRIPTIONAL REGULATOR RV1931C"/>
    <property type="match status" value="1"/>
</dbReference>
<dbReference type="Gene3D" id="1.10.10.60">
    <property type="entry name" value="Homeodomain-like"/>
    <property type="match status" value="1"/>
</dbReference>
<dbReference type="AlphaFoldDB" id="A0A840NGL0"/>
<evidence type="ECO:0000256" key="1">
    <source>
        <dbReference type="ARBA" id="ARBA00023015"/>
    </source>
</evidence>
<keyword evidence="2" id="KW-0804">Transcription</keyword>
<evidence type="ECO:0000256" key="2">
    <source>
        <dbReference type="ARBA" id="ARBA00023163"/>
    </source>
</evidence>
<comment type="caution">
    <text evidence="5">The sequence shown here is derived from an EMBL/GenBank/DDBJ whole genome shotgun (WGS) entry which is preliminary data.</text>
</comment>
<dbReference type="InterPro" id="IPR029062">
    <property type="entry name" value="Class_I_gatase-like"/>
</dbReference>
<feature type="domain" description="HTH araC/xylS-type" evidence="4">
    <location>
        <begin position="206"/>
        <end position="275"/>
    </location>
</feature>
<feature type="region of interest" description="Disordered" evidence="3">
    <location>
        <begin position="282"/>
        <end position="316"/>
    </location>
</feature>
<evidence type="ECO:0000313" key="6">
    <source>
        <dbReference type="Proteomes" id="UP000580474"/>
    </source>
</evidence>
<keyword evidence="6" id="KW-1185">Reference proteome</keyword>
<dbReference type="InterPro" id="IPR009057">
    <property type="entry name" value="Homeodomain-like_sf"/>
</dbReference>
<dbReference type="GO" id="GO:0003700">
    <property type="term" value="F:DNA-binding transcription factor activity"/>
    <property type="evidence" value="ECO:0007669"/>
    <property type="project" value="InterPro"/>
</dbReference>